<sequence>LQDYETDDHRLRSCRLRTTEKQERLRTYATQVQSLLSPIRKVPDEILQYIFDVCCDTNTFDFFQSLYGEEASWTLRGLRGKPAIVISSVCLRWRRNALSLPAIWSRITVYWNWGYTGEIRDDHELNNHLELFSPLYNFIERSQQSPMTIDL</sequence>
<keyword evidence="2" id="KW-1185">Reference proteome</keyword>
<evidence type="ECO:0000313" key="1">
    <source>
        <dbReference type="EMBL" id="KAF9065804.1"/>
    </source>
</evidence>
<dbReference type="OrthoDB" id="3266451at2759"/>
<gene>
    <name evidence="1" type="ORF">BDP27DRAFT_1192078</name>
</gene>
<reference evidence="1" key="1">
    <citation type="submission" date="2020-11" db="EMBL/GenBank/DDBJ databases">
        <authorList>
            <consortium name="DOE Joint Genome Institute"/>
            <person name="Ahrendt S."/>
            <person name="Riley R."/>
            <person name="Andreopoulos W."/>
            <person name="Labutti K."/>
            <person name="Pangilinan J."/>
            <person name="Ruiz-Duenas F.J."/>
            <person name="Barrasa J.M."/>
            <person name="Sanchez-Garcia M."/>
            <person name="Camarero S."/>
            <person name="Miyauchi S."/>
            <person name="Serrano A."/>
            <person name="Linde D."/>
            <person name="Babiker R."/>
            <person name="Drula E."/>
            <person name="Ayuso-Fernandez I."/>
            <person name="Pacheco R."/>
            <person name="Padilla G."/>
            <person name="Ferreira P."/>
            <person name="Barriuso J."/>
            <person name="Kellner H."/>
            <person name="Castanera R."/>
            <person name="Alfaro M."/>
            <person name="Ramirez L."/>
            <person name="Pisabarro A.G."/>
            <person name="Kuo A."/>
            <person name="Tritt A."/>
            <person name="Lipzen A."/>
            <person name="He G."/>
            <person name="Yan M."/>
            <person name="Ng V."/>
            <person name="Cullen D."/>
            <person name="Martin F."/>
            <person name="Rosso M.-N."/>
            <person name="Henrissat B."/>
            <person name="Hibbett D."/>
            <person name="Martinez A.T."/>
            <person name="Grigoriev I.V."/>
        </authorList>
    </citation>
    <scope>NUCLEOTIDE SEQUENCE</scope>
    <source>
        <strain evidence="1">AH 40177</strain>
    </source>
</reference>
<evidence type="ECO:0000313" key="2">
    <source>
        <dbReference type="Proteomes" id="UP000772434"/>
    </source>
</evidence>
<accession>A0A9P5PHJ6</accession>
<feature type="non-terminal residue" evidence="1">
    <location>
        <position position="1"/>
    </location>
</feature>
<protein>
    <recommendedName>
        <fullName evidence="3">F-box domain-containing protein</fullName>
    </recommendedName>
</protein>
<dbReference type="EMBL" id="JADNRY010000097">
    <property type="protein sequence ID" value="KAF9065804.1"/>
    <property type="molecule type" value="Genomic_DNA"/>
</dbReference>
<feature type="non-terminal residue" evidence="1">
    <location>
        <position position="151"/>
    </location>
</feature>
<dbReference type="AlphaFoldDB" id="A0A9P5PHJ6"/>
<name>A0A9P5PHJ6_9AGAR</name>
<dbReference type="Proteomes" id="UP000772434">
    <property type="component" value="Unassembled WGS sequence"/>
</dbReference>
<evidence type="ECO:0008006" key="3">
    <source>
        <dbReference type="Google" id="ProtNLM"/>
    </source>
</evidence>
<comment type="caution">
    <text evidence="1">The sequence shown here is derived from an EMBL/GenBank/DDBJ whole genome shotgun (WGS) entry which is preliminary data.</text>
</comment>
<proteinExistence type="predicted"/>
<organism evidence="1 2">
    <name type="scientific">Rhodocollybia butyracea</name>
    <dbReference type="NCBI Taxonomy" id="206335"/>
    <lineage>
        <taxon>Eukaryota</taxon>
        <taxon>Fungi</taxon>
        <taxon>Dikarya</taxon>
        <taxon>Basidiomycota</taxon>
        <taxon>Agaricomycotina</taxon>
        <taxon>Agaricomycetes</taxon>
        <taxon>Agaricomycetidae</taxon>
        <taxon>Agaricales</taxon>
        <taxon>Marasmiineae</taxon>
        <taxon>Omphalotaceae</taxon>
        <taxon>Rhodocollybia</taxon>
    </lineage>
</organism>